<dbReference type="EMBL" id="GGFL01007212">
    <property type="protein sequence ID" value="MBW71390.1"/>
    <property type="molecule type" value="Transcribed_RNA"/>
</dbReference>
<feature type="transmembrane region" description="Helical" evidence="1">
    <location>
        <begin position="50"/>
        <end position="74"/>
    </location>
</feature>
<keyword evidence="1" id="KW-0812">Transmembrane</keyword>
<evidence type="ECO:0000256" key="1">
    <source>
        <dbReference type="SAM" id="Phobius"/>
    </source>
</evidence>
<evidence type="ECO:0000313" key="2">
    <source>
        <dbReference type="EMBL" id="MBW71390.1"/>
    </source>
</evidence>
<accession>A0A2M4D1D1</accession>
<protein>
    <submittedName>
        <fullName evidence="2">Uncharacterized protein</fullName>
    </submittedName>
</protein>
<proteinExistence type="predicted"/>
<sequence>MVVVVMVVKLPGPLRSSLVVGEPFAANSTNNPLCRLYPVSPALPSGCFRFYWVLFCCCCCSFCFSSFLPPFYALRTFHFIFKLQRISS</sequence>
<keyword evidence="1" id="KW-0472">Membrane</keyword>
<dbReference type="AlphaFoldDB" id="A0A2M4D1D1"/>
<name>A0A2M4D1D1_ANODA</name>
<keyword evidence="1" id="KW-1133">Transmembrane helix</keyword>
<reference evidence="2" key="1">
    <citation type="submission" date="2018-01" db="EMBL/GenBank/DDBJ databases">
        <title>An insight into the sialome of Amazonian anophelines.</title>
        <authorList>
            <person name="Ribeiro J.M."/>
            <person name="Scarpassa V."/>
            <person name="Calvo E."/>
        </authorList>
    </citation>
    <scope>NUCLEOTIDE SEQUENCE</scope>
</reference>
<organism evidence="2">
    <name type="scientific">Anopheles darlingi</name>
    <name type="common">Mosquito</name>
    <dbReference type="NCBI Taxonomy" id="43151"/>
    <lineage>
        <taxon>Eukaryota</taxon>
        <taxon>Metazoa</taxon>
        <taxon>Ecdysozoa</taxon>
        <taxon>Arthropoda</taxon>
        <taxon>Hexapoda</taxon>
        <taxon>Insecta</taxon>
        <taxon>Pterygota</taxon>
        <taxon>Neoptera</taxon>
        <taxon>Endopterygota</taxon>
        <taxon>Diptera</taxon>
        <taxon>Nematocera</taxon>
        <taxon>Culicoidea</taxon>
        <taxon>Culicidae</taxon>
        <taxon>Anophelinae</taxon>
        <taxon>Anopheles</taxon>
    </lineage>
</organism>